<protein>
    <recommendedName>
        <fullName evidence="3">PD(D/E)XK endonuclease domain-containing protein</fullName>
    </recommendedName>
</protein>
<evidence type="ECO:0000313" key="1">
    <source>
        <dbReference type="EMBL" id="QGX96700.1"/>
    </source>
</evidence>
<dbReference type="Pfam" id="PF25941">
    <property type="entry name" value="PDDEXK_16"/>
    <property type="match status" value="1"/>
</dbReference>
<accession>A0A6B9FGN5</accession>
<proteinExistence type="predicted"/>
<dbReference type="InterPro" id="IPR058715">
    <property type="entry name" value="PDDEXK_nuclease-rel"/>
</dbReference>
<organism evidence="1 2">
    <name type="scientific">Haloplanus rallus</name>
    <dbReference type="NCBI Taxonomy" id="1816183"/>
    <lineage>
        <taxon>Archaea</taxon>
        <taxon>Methanobacteriati</taxon>
        <taxon>Methanobacteriota</taxon>
        <taxon>Stenosarchaea group</taxon>
        <taxon>Halobacteria</taxon>
        <taxon>Halobacteriales</taxon>
        <taxon>Haloferacaceae</taxon>
        <taxon>Haloplanus</taxon>
    </lineage>
</organism>
<dbReference type="EMBL" id="CP034345">
    <property type="protein sequence ID" value="QGX96700.1"/>
    <property type="molecule type" value="Genomic_DNA"/>
</dbReference>
<evidence type="ECO:0008006" key="3">
    <source>
        <dbReference type="Google" id="ProtNLM"/>
    </source>
</evidence>
<sequence length="166" mass="18157">MVADGGVVRSDRVAENRAAGEATERHVAAAIPELGLVPDDVVEWYDAVATTAIFPSTTLPMVGLCVIDRGVPVEIKSAQRRLSAQRRGRFYVRPEQHDRLIEAGGVYVFAVVDEDRRPLALKVVPATTFEVLIPAWLDGGEGRSDYAQLAWSKLFAQRAVERGRSA</sequence>
<evidence type="ECO:0000313" key="2">
    <source>
        <dbReference type="Proteomes" id="UP000428325"/>
    </source>
</evidence>
<dbReference type="AlphaFoldDB" id="A0A6B9FGN5"/>
<gene>
    <name evidence="1" type="ORF">EI982_14700</name>
</gene>
<dbReference type="Proteomes" id="UP000428325">
    <property type="component" value="Chromosome"/>
</dbReference>
<keyword evidence="2" id="KW-1185">Reference proteome</keyword>
<dbReference type="OrthoDB" id="190864at2157"/>
<reference evidence="1 2" key="1">
    <citation type="submission" date="2018-12" db="EMBL/GenBank/DDBJ databases">
        <title>Complete genome sequence of Haloplanus rallus MBLA0036.</title>
        <authorList>
            <person name="Nam Y.-d."/>
            <person name="Kang J."/>
            <person name="Chung W.-H."/>
            <person name="Park Y.S."/>
        </authorList>
    </citation>
    <scope>NUCLEOTIDE SEQUENCE [LARGE SCALE GENOMIC DNA]</scope>
    <source>
        <strain evidence="1 2">MBLA0036</strain>
    </source>
</reference>
<dbReference type="KEGG" id="hra:EI982_14700"/>
<name>A0A6B9FGN5_9EURY</name>